<dbReference type="PANTHER" id="PTHR45748">
    <property type="entry name" value="1-PHOSPHATIDYLINOSITOL 3-PHOSPHATE 5-KINASE-RELATED"/>
    <property type="match status" value="1"/>
</dbReference>
<dbReference type="Pfam" id="PF01504">
    <property type="entry name" value="PIP5K"/>
    <property type="match status" value="1"/>
</dbReference>
<dbReference type="GO" id="GO:0010008">
    <property type="term" value="C:endosome membrane"/>
    <property type="evidence" value="ECO:0007669"/>
    <property type="project" value="TreeGrafter"/>
</dbReference>
<dbReference type="PROSITE" id="PS51455">
    <property type="entry name" value="PIPK"/>
    <property type="match status" value="1"/>
</dbReference>
<keyword evidence="5" id="KW-1185">Reference proteome</keyword>
<feature type="domain" description="PIPK" evidence="3">
    <location>
        <begin position="776"/>
        <end position="1098"/>
    </location>
</feature>
<feature type="compositionally biased region" description="Polar residues" evidence="2">
    <location>
        <begin position="799"/>
        <end position="808"/>
    </location>
</feature>
<feature type="region of interest" description="Disordered" evidence="2">
    <location>
        <begin position="1110"/>
        <end position="1131"/>
    </location>
</feature>
<dbReference type="SMART" id="SM00330">
    <property type="entry name" value="PIPKc"/>
    <property type="match status" value="1"/>
</dbReference>
<evidence type="ECO:0000259" key="3">
    <source>
        <dbReference type="PROSITE" id="PS51455"/>
    </source>
</evidence>
<dbReference type="GO" id="GO:0005524">
    <property type="term" value="F:ATP binding"/>
    <property type="evidence" value="ECO:0007669"/>
    <property type="project" value="UniProtKB-UniRule"/>
</dbReference>
<dbReference type="Proteomes" id="UP000789396">
    <property type="component" value="Unassembled WGS sequence"/>
</dbReference>
<feature type="region of interest" description="Disordered" evidence="2">
    <location>
        <begin position="795"/>
        <end position="814"/>
    </location>
</feature>
<accession>A0A9N8W1B3</accession>
<dbReference type="PANTHER" id="PTHR45748:SF7">
    <property type="entry name" value="1-PHOSPHATIDYLINOSITOL 3-PHOSPHATE 5-KINASE-RELATED"/>
    <property type="match status" value="1"/>
</dbReference>
<organism evidence="4 5">
    <name type="scientific">Racocetra fulgida</name>
    <dbReference type="NCBI Taxonomy" id="60492"/>
    <lineage>
        <taxon>Eukaryota</taxon>
        <taxon>Fungi</taxon>
        <taxon>Fungi incertae sedis</taxon>
        <taxon>Mucoromycota</taxon>
        <taxon>Glomeromycotina</taxon>
        <taxon>Glomeromycetes</taxon>
        <taxon>Diversisporales</taxon>
        <taxon>Gigasporaceae</taxon>
        <taxon>Racocetra</taxon>
    </lineage>
</organism>
<dbReference type="InterPro" id="IPR027483">
    <property type="entry name" value="PInositol-4-P-4/5-kinase_C_sf"/>
</dbReference>
<dbReference type="OrthoDB" id="158357at2759"/>
<dbReference type="SUPFAM" id="SSF56104">
    <property type="entry name" value="SAICAR synthase-like"/>
    <property type="match status" value="1"/>
</dbReference>
<sequence>MSTHLKPFAPSHKPLPALPTENGDSQEIKKKAKLNSANLPPIPQSNDLLLDSRSLGHIRKLLRQTLNNCNLSIDPWESVILGIILDISGIVTRVVDGLPQSPTSSVNPATEKTVLGLNSGSDYNYKPLEKFVINIKKDDSGKPTDSRFIFNHYEGTPLFKHELDEGLDPSKEQQKRWIGGTIVLKGAKRNWVDKIIELMVFVVCNLKLEMCLYRDHSIARDEVEDIQDAEEVKNTIRTSRRRSKSSLLGWLMKHTNLQNTKEQMIKSYEKREKREKYEKHEKQGSSLVRWSTISRSSSFTKDSNLSIIDYDDDTIMLTTHNFAKVISQMETSILSVSPGVKFPPPHLLMRLEEEETDSRSNNETNISINFNNVWDSIEKYRTYAPLFRSGQVSLDFKTGLSYLMTKNSNTLRGVFKHQSISCSYARFWSPDSPVLCHNHEIITMDYYNKINSNIDKSLGEIIDEICDKAYETCEYKTCEHRGIDHKSTYTHNDGRISLVVEESPDPKLKAFTNQIFMWTQCKLCSEKSSVFIMSRSTYFYSFAKYLELLYYNEDFTCKNLCPHVELRYPLLRCFRRGKFVVKVEYEHVDLFEMRLPKFQISLDKQAASSIKEVNQLFAIDDEDAKRLHNETRLEITYFYLSIKRHITLLEERLRSLHVEQTNGNIEASMSEKTIHAIQTLDELTRSFYDDEFKLYDLLKKTNATILNNVRRSLVDQIKNTKKRLLQWQKENLVESDLAKFSEIDSQGYLNELSKLRADSKRLSSQSAPVTPVSEYHAPAPSASFSLLLNSLKNPSSTNVSTKNSISNESDVDENVKDVENEKQAINEKQEHDTVKEVKIAKPEISVTDSPDEFSGKEYTRIRDDRSAPLSWNRKNQKEQDSPHIKHMYFAEQFDYLRRRCGIEDIYVDSLSRCSSWKVSGGKSSSTFFKTQAKIFGFYSIKIKDLKKNNLIMKMDVLVMEQLFFEKAITRKFDLKGIQERHTKEQLEDATLWDGDWVDGRYKSKFLTYSYGKKLLREAIANDTQFLCEANIMDYSLLLGIDDTKKEMIAGIVDFIGEYTLYKKIESRGKTLGRNAKEVTVIPPDQYKDRFRDSIEQYFFAIPDKWTRTYGDNPQSSAADEMSQMSPIGCTPPSSPISYAQNSISMKLPSVL</sequence>
<keyword evidence="1" id="KW-0067">ATP-binding</keyword>
<dbReference type="InterPro" id="IPR002498">
    <property type="entry name" value="PInositol-4-P-4/5-kinase_core"/>
</dbReference>
<dbReference type="AlphaFoldDB" id="A0A9N8W1B3"/>
<gene>
    <name evidence="4" type="ORF">RFULGI_LOCUS969</name>
</gene>
<dbReference type="GO" id="GO:0000329">
    <property type="term" value="C:fungal-type vacuole membrane"/>
    <property type="evidence" value="ECO:0007669"/>
    <property type="project" value="TreeGrafter"/>
</dbReference>
<name>A0A9N8W1B3_9GLOM</name>
<feature type="region of interest" description="Disordered" evidence="2">
    <location>
        <begin position="1"/>
        <end position="24"/>
    </location>
</feature>
<dbReference type="Gene3D" id="3.30.810.10">
    <property type="entry name" value="2-Layer Sandwich"/>
    <property type="match status" value="1"/>
</dbReference>
<evidence type="ECO:0000313" key="4">
    <source>
        <dbReference type="EMBL" id="CAG8467606.1"/>
    </source>
</evidence>
<evidence type="ECO:0000256" key="2">
    <source>
        <dbReference type="SAM" id="MobiDB-lite"/>
    </source>
</evidence>
<dbReference type="EMBL" id="CAJVPZ010000515">
    <property type="protein sequence ID" value="CAG8467606.1"/>
    <property type="molecule type" value="Genomic_DNA"/>
</dbReference>
<keyword evidence="1" id="KW-0547">Nucleotide-binding</keyword>
<comment type="caution">
    <text evidence="4">The sequence shown here is derived from an EMBL/GenBank/DDBJ whole genome shotgun (WGS) entry which is preliminary data.</text>
</comment>
<evidence type="ECO:0000256" key="1">
    <source>
        <dbReference type="PROSITE-ProRule" id="PRU00781"/>
    </source>
</evidence>
<dbReference type="GO" id="GO:0046854">
    <property type="term" value="P:phosphatidylinositol phosphate biosynthetic process"/>
    <property type="evidence" value="ECO:0007669"/>
    <property type="project" value="TreeGrafter"/>
</dbReference>
<keyword evidence="1" id="KW-0808">Transferase</keyword>
<evidence type="ECO:0000313" key="5">
    <source>
        <dbReference type="Proteomes" id="UP000789396"/>
    </source>
</evidence>
<feature type="compositionally biased region" description="Polar residues" evidence="2">
    <location>
        <begin position="1110"/>
        <end position="1125"/>
    </location>
</feature>
<dbReference type="InterPro" id="IPR027484">
    <property type="entry name" value="PInositol-4-P-5-kinase_N"/>
</dbReference>
<dbReference type="Gene3D" id="3.30.800.10">
    <property type="entry name" value="Phosphatidylinositol Phosphate Kinase II Beta"/>
    <property type="match status" value="1"/>
</dbReference>
<reference evidence="4" key="1">
    <citation type="submission" date="2021-06" db="EMBL/GenBank/DDBJ databases">
        <authorList>
            <person name="Kallberg Y."/>
            <person name="Tangrot J."/>
            <person name="Rosling A."/>
        </authorList>
    </citation>
    <scope>NUCLEOTIDE SEQUENCE</scope>
    <source>
        <strain evidence="4">IN212</strain>
    </source>
</reference>
<keyword evidence="1" id="KW-0418">Kinase</keyword>
<dbReference type="GO" id="GO:0000285">
    <property type="term" value="F:1-phosphatidylinositol-3-phosphate 5-kinase activity"/>
    <property type="evidence" value="ECO:0007669"/>
    <property type="project" value="TreeGrafter"/>
</dbReference>
<protein>
    <submittedName>
        <fullName evidence="4">2144_t:CDS:1</fullName>
    </submittedName>
</protein>
<proteinExistence type="predicted"/>